<protein>
    <submittedName>
        <fullName evidence="4">ANK1 protein</fullName>
    </submittedName>
</protein>
<evidence type="ECO:0000256" key="3">
    <source>
        <dbReference type="PROSITE-ProRule" id="PRU00023"/>
    </source>
</evidence>
<dbReference type="PANTHER" id="PTHR24193:SF122">
    <property type="entry name" value="ANKYRIN REPEAT DOMAIN-CONTAINING PROTEIN 23"/>
    <property type="match status" value="1"/>
</dbReference>
<reference evidence="4" key="1">
    <citation type="submission" date="2021-02" db="EMBL/GenBank/DDBJ databases">
        <authorList>
            <person name="Dougan E. K."/>
            <person name="Rhodes N."/>
            <person name="Thang M."/>
            <person name="Chan C."/>
        </authorList>
    </citation>
    <scope>NUCLEOTIDE SEQUENCE</scope>
</reference>
<name>A0A812NXC2_9DINO</name>
<feature type="repeat" description="ANK" evidence="3">
    <location>
        <begin position="186"/>
        <end position="218"/>
    </location>
</feature>
<dbReference type="PROSITE" id="PS50297">
    <property type="entry name" value="ANK_REP_REGION"/>
    <property type="match status" value="5"/>
</dbReference>
<dbReference type="GO" id="GO:0005634">
    <property type="term" value="C:nucleus"/>
    <property type="evidence" value="ECO:0007669"/>
    <property type="project" value="TreeGrafter"/>
</dbReference>
<dbReference type="InterPro" id="IPR050663">
    <property type="entry name" value="Ankyrin-SOCS_Box"/>
</dbReference>
<sequence>MLVVQWRASGNQVAALDDKQLPPSNTVRDLKRYLHQLTGMSPFRQSLADSEDLSQELPDDNLLKVPGVLMLLTKSFCSGEEARYNELRQATEKNSVQDVEALLREPQDPDLVDKSNWSALHVACRKNHIEIVRLLLEAGCDKDIATRSYGDDSQWTPLMLAADKGYDDIVDLLIGASAAVDKASSRDLTPLHVAVRGGRDRCVQLLIQARADVNHKDTGTTTAAAPLHNAAQAGHASIAEMLLKAGAQVNAVRFDFKPLQLASRKGHDHMLALLLRYGAEPDEVIRDGGSWRLFAAAISDGDHTDVVRRLLEARAAIEFPRRCPLHLAAEKGRIGTATLLVEAGADVDRPDCHGGRPLRLAADSGHAPVLQLLLQARADLSKAELGTGTTYHDDVAQLLAKARDPDVKP</sequence>
<evidence type="ECO:0000256" key="1">
    <source>
        <dbReference type="ARBA" id="ARBA00022737"/>
    </source>
</evidence>
<dbReference type="AlphaFoldDB" id="A0A812NXC2"/>
<dbReference type="Gene3D" id="1.25.40.20">
    <property type="entry name" value="Ankyrin repeat-containing domain"/>
    <property type="match status" value="4"/>
</dbReference>
<proteinExistence type="predicted"/>
<dbReference type="PANTHER" id="PTHR24193">
    <property type="entry name" value="ANKYRIN REPEAT PROTEIN"/>
    <property type="match status" value="1"/>
</dbReference>
<dbReference type="InterPro" id="IPR036770">
    <property type="entry name" value="Ankyrin_rpt-contain_sf"/>
</dbReference>
<dbReference type="Pfam" id="PF12796">
    <property type="entry name" value="Ank_2"/>
    <property type="match status" value="3"/>
</dbReference>
<evidence type="ECO:0000313" key="5">
    <source>
        <dbReference type="Proteomes" id="UP000604046"/>
    </source>
</evidence>
<keyword evidence="2 3" id="KW-0040">ANK repeat</keyword>
<dbReference type="OrthoDB" id="539213at2759"/>
<dbReference type="Proteomes" id="UP000604046">
    <property type="component" value="Unassembled WGS sequence"/>
</dbReference>
<evidence type="ECO:0000313" key="4">
    <source>
        <dbReference type="EMBL" id="CAE7307864.1"/>
    </source>
</evidence>
<dbReference type="SMART" id="SM00248">
    <property type="entry name" value="ANK"/>
    <property type="match status" value="8"/>
</dbReference>
<gene>
    <name evidence="4" type="primary">ANK1</name>
    <name evidence="4" type="ORF">SNAT2548_LOCUS16173</name>
</gene>
<feature type="repeat" description="ANK" evidence="3">
    <location>
        <begin position="153"/>
        <end position="185"/>
    </location>
</feature>
<dbReference type="PROSITE" id="PS50088">
    <property type="entry name" value="ANK_REPEAT"/>
    <property type="match status" value="6"/>
</dbReference>
<feature type="repeat" description="ANK" evidence="3">
    <location>
        <begin position="115"/>
        <end position="147"/>
    </location>
</feature>
<accession>A0A812NXC2</accession>
<feature type="repeat" description="ANK" evidence="3">
    <location>
        <begin position="222"/>
        <end position="254"/>
    </location>
</feature>
<dbReference type="EMBL" id="CAJNDS010002076">
    <property type="protein sequence ID" value="CAE7307864.1"/>
    <property type="molecule type" value="Genomic_DNA"/>
</dbReference>
<keyword evidence="5" id="KW-1185">Reference proteome</keyword>
<dbReference type="GO" id="GO:0000976">
    <property type="term" value="F:transcription cis-regulatory region binding"/>
    <property type="evidence" value="ECO:0007669"/>
    <property type="project" value="TreeGrafter"/>
</dbReference>
<evidence type="ECO:0000256" key="2">
    <source>
        <dbReference type="ARBA" id="ARBA00023043"/>
    </source>
</evidence>
<organism evidence="4 5">
    <name type="scientific">Symbiodinium natans</name>
    <dbReference type="NCBI Taxonomy" id="878477"/>
    <lineage>
        <taxon>Eukaryota</taxon>
        <taxon>Sar</taxon>
        <taxon>Alveolata</taxon>
        <taxon>Dinophyceae</taxon>
        <taxon>Suessiales</taxon>
        <taxon>Symbiodiniaceae</taxon>
        <taxon>Symbiodinium</taxon>
    </lineage>
</organism>
<feature type="repeat" description="ANK" evidence="3">
    <location>
        <begin position="353"/>
        <end position="385"/>
    </location>
</feature>
<comment type="caution">
    <text evidence="4">The sequence shown here is derived from an EMBL/GenBank/DDBJ whole genome shotgun (WGS) entry which is preliminary data.</text>
</comment>
<dbReference type="GO" id="GO:0045944">
    <property type="term" value="P:positive regulation of transcription by RNA polymerase II"/>
    <property type="evidence" value="ECO:0007669"/>
    <property type="project" value="TreeGrafter"/>
</dbReference>
<keyword evidence="1" id="KW-0677">Repeat</keyword>
<dbReference type="InterPro" id="IPR002110">
    <property type="entry name" value="Ankyrin_rpt"/>
</dbReference>
<feature type="repeat" description="ANK" evidence="3">
    <location>
        <begin position="320"/>
        <end position="352"/>
    </location>
</feature>
<dbReference type="SUPFAM" id="SSF48403">
    <property type="entry name" value="Ankyrin repeat"/>
    <property type="match status" value="1"/>
</dbReference>